<evidence type="ECO:0000313" key="2">
    <source>
        <dbReference type="EMBL" id="KAF4313435.1"/>
    </source>
</evidence>
<feature type="region of interest" description="Disordered" evidence="1">
    <location>
        <begin position="1"/>
        <end position="43"/>
    </location>
</feature>
<feature type="region of interest" description="Disordered" evidence="1">
    <location>
        <begin position="88"/>
        <end position="157"/>
    </location>
</feature>
<sequence>MTPQFSSSYSSQMARNHNMGQTHGSFYTTGPSNPALSQPGFHEQRTIPPLNAAVPFNPPPHAQAHHVQNTFCNDVKYSAGHNKYGSCQGTSGFSESRQQSASAKPQPQPQSPAASRRHAHDIRRPKQKPSRPQAPHRSKTSKTQSMQSPPQPWIDTKRKKSWDKFKFNLDEIEDGQIAHMIPTGEWTGSHPGLIFDWESEDDIYLLPCTGFSSSHDIYVKFANIRLDRQLDIHLRDYLLIEDREDGPTPHLGLPLLHFKDGHRMKKPTYVWFQYRRKLKASQLRKYADGVDLNRKFVLDDRSKSIVHA</sequence>
<dbReference type="EMBL" id="WWBZ02000001">
    <property type="protein sequence ID" value="KAF4313435.1"/>
    <property type="molecule type" value="Genomic_DNA"/>
</dbReference>
<dbReference type="OrthoDB" id="10606811at2759"/>
<reference evidence="2" key="1">
    <citation type="submission" date="2020-04" db="EMBL/GenBank/DDBJ databases">
        <title>Genome Assembly and Annotation of Botryosphaeria dothidea sdau 11-99, a Latent Pathogen of Apple Fruit Ring Rot in China.</title>
        <authorList>
            <person name="Yu C."/>
            <person name="Diao Y."/>
            <person name="Lu Q."/>
            <person name="Zhao J."/>
            <person name="Cui S."/>
            <person name="Peng C."/>
            <person name="He B."/>
            <person name="Liu H."/>
        </authorList>
    </citation>
    <scope>NUCLEOTIDE SEQUENCE [LARGE SCALE GENOMIC DNA]</scope>
    <source>
        <strain evidence="2">Sdau11-99</strain>
    </source>
</reference>
<evidence type="ECO:0000256" key="1">
    <source>
        <dbReference type="SAM" id="MobiDB-lite"/>
    </source>
</evidence>
<name>A0A8H4N8U6_9PEZI</name>
<protein>
    <submittedName>
        <fullName evidence="2">Uncharacterized protein</fullName>
    </submittedName>
</protein>
<accession>A0A8H4N8U6</accession>
<keyword evidence="3" id="KW-1185">Reference proteome</keyword>
<dbReference type="Proteomes" id="UP000572817">
    <property type="component" value="Unassembled WGS sequence"/>
</dbReference>
<proteinExistence type="predicted"/>
<feature type="compositionally biased region" description="Polar residues" evidence="1">
    <location>
        <begin position="1"/>
        <end position="36"/>
    </location>
</feature>
<gene>
    <name evidence="2" type="ORF">GTA08_BOTSDO01028</name>
</gene>
<feature type="compositionally biased region" description="Basic residues" evidence="1">
    <location>
        <begin position="115"/>
        <end position="140"/>
    </location>
</feature>
<comment type="caution">
    <text evidence="2">The sequence shown here is derived from an EMBL/GenBank/DDBJ whole genome shotgun (WGS) entry which is preliminary data.</text>
</comment>
<dbReference type="AlphaFoldDB" id="A0A8H4N8U6"/>
<organism evidence="2 3">
    <name type="scientific">Botryosphaeria dothidea</name>
    <dbReference type="NCBI Taxonomy" id="55169"/>
    <lineage>
        <taxon>Eukaryota</taxon>
        <taxon>Fungi</taxon>
        <taxon>Dikarya</taxon>
        <taxon>Ascomycota</taxon>
        <taxon>Pezizomycotina</taxon>
        <taxon>Dothideomycetes</taxon>
        <taxon>Dothideomycetes incertae sedis</taxon>
        <taxon>Botryosphaeriales</taxon>
        <taxon>Botryosphaeriaceae</taxon>
        <taxon>Botryosphaeria</taxon>
    </lineage>
</organism>
<evidence type="ECO:0000313" key="3">
    <source>
        <dbReference type="Proteomes" id="UP000572817"/>
    </source>
</evidence>
<feature type="compositionally biased region" description="Low complexity" evidence="1">
    <location>
        <begin position="96"/>
        <end position="105"/>
    </location>
</feature>